<dbReference type="SUPFAM" id="SSF52833">
    <property type="entry name" value="Thioredoxin-like"/>
    <property type="match status" value="1"/>
</dbReference>
<gene>
    <name evidence="2" type="ORF">JIN83_15895</name>
</gene>
<proteinExistence type="predicted"/>
<dbReference type="InterPro" id="IPR036249">
    <property type="entry name" value="Thioredoxin-like_sf"/>
</dbReference>
<evidence type="ECO:0000313" key="2">
    <source>
        <dbReference type="EMBL" id="MBK1856453.1"/>
    </source>
</evidence>
<dbReference type="Pfam" id="PF10262">
    <property type="entry name" value="Rdx"/>
    <property type="match status" value="1"/>
</dbReference>
<keyword evidence="1" id="KW-0676">Redox-active center</keyword>
<reference evidence="2" key="1">
    <citation type="submission" date="2021-01" db="EMBL/GenBank/DDBJ databases">
        <title>Modified the classification status of verrucomicrobia.</title>
        <authorList>
            <person name="Feng X."/>
        </authorList>
    </citation>
    <scope>NUCLEOTIDE SEQUENCE</scope>
    <source>
        <strain evidence="2">5K15</strain>
    </source>
</reference>
<protein>
    <recommendedName>
        <fullName evidence="4">SelT/SelW/SelH family protein</fullName>
    </recommendedName>
</protein>
<organism evidence="2 3">
    <name type="scientific">Oceaniferula flava</name>
    <dbReference type="NCBI Taxonomy" id="2800421"/>
    <lineage>
        <taxon>Bacteria</taxon>
        <taxon>Pseudomonadati</taxon>
        <taxon>Verrucomicrobiota</taxon>
        <taxon>Verrucomicrobiia</taxon>
        <taxon>Verrucomicrobiales</taxon>
        <taxon>Verrucomicrobiaceae</taxon>
        <taxon>Oceaniferula</taxon>
    </lineage>
</organism>
<comment type="caution">
    <text evidence="2">The sequence shown here is derived from an EMBL/GenBank/DDBJ whole genome shotgun (WGS) entry which is preliminary data.</text>
</comment>
<accession>A0AAE2VAA3</accession>
<dbReference type="AlphaFoldDB" id="A0AAE2VAA3"/>
<dbReference type="Gene3D" id="3.40.30.10">
    <property type="entry name" value="Glutaredoxin"/>
    <property type="match status" value="1"/>
</dbReference>
<dbReference type="Proteomes" id="UP000634206">
    <property type="component" value="Unassembled WGS sequence"/>
</dbReference>
<dbReference type="EMBL" id="JAENIG010000014">
    <property type="protein sequence ID" value="MBK1856453.1"/>
    <property type="molecule type" value="Genomic_DNA"/>
</dbReference>
<keyword evidence="3" id="KW-1185">Reference proteome</keyword>
<name>A0AAE2VAA3_9BACT</name>
<evidence type="ECO:0000313" key="3">
    <source>
        <dbReference type="Proteomes" id="UP000634206"/>
    </source>
</evidence>
<evidence type="ECO:0008006" key="4">
    <source>
        <dbReference type="Google" id="ProtNLM"/>
    </source>
</evidence>
<sequence length="54" mass="5569">MSAEIEKATGQEVTLIGGSGGIFEIRADGNLLWKKERGGAFPADGEGAALFSQS</sequence>
<dbReference type="InterPro" id="IPR011893">
    <property type="entry name" value="Selenoprotein_Rdx-typ"/>
</dbReference>
<evidence type="ECO:0000256" key="1">
    <source>
        <dbReference type="ARBA" id="ARBA00023284"/>
    </source>
</evidence>